<name>A0A4R4UTM3_9ACTN</name>
<feature type="transmembrane region" description="Helical" evidence="5">
    <location>
        <begin position="98"/>
        <end position="118"/>
    </location>
</feature>
<keyword evidence="2 5" id="KW-0812">Transmembrane</keyword>
<accession>A0A4R4UTM3</accession>
<keyword evidence="3 5" id="KW-1133">Transmembrane helix</keyword>
<dbReference type="Pfam" id="PF13564">
    <property type="entry name" value="DoxX_2"/>
    <property type="match status" value="1"/>
</dbReference>
<dbReference type="GO" id="GO:0016020">
    <property type="term" value="C:membrane"/>
    <property type="evidence" value="ECO:0007669"/>
    <property type="project" value="UniProtKB-SubCell"/>
</dbReference>
<dbReference type="AlphaFoldDB" id="A0A4R4UTM3"/>
<keyword evidence="7" id="KW-1185">Reference proteome</keyword>
<evidence type="ECO:0000256" key="3">
    <source>
        <dbReference type="ARBA" id="ARBA00022989"/>
    </source>
</evidence>
<dbReference type="InterPro" id="IPR032808">
    <property type="entry name" value="DoxX"/>
</dbReference>
<gene>
    <name evidence="6" type="ORF">E1292_41720</name>
</gene>
<sequence>MFALPDPIWPVAVLAVIQAGDGAMCVKPLPFIATCFENVNFPRHLWWLTPPIKFAAAAGLALGIWVPYLAAVTCAAVVLYFVVAIVMHVVAKDFGRNLYLNATAMLLISVGTGVYSFLA</sequence>
<keyword evidence="4 5" id="KW-0472">Membrane</keyword>
<proteinExistence type="predicted"/>
<dbReference type="Proteomes" id="UP000295258">
    <property type="component" value="Unassembled WGS sequence"/>
</dbReference>
<protein>
    <recommendedName>
        <fullName evidence="8">DoxX family protein</fullName>
    </recommendedName>
</protein>
<comment type="subcellular location">
    <subcellularLocation>
        <location evidence="1">Membrane</location>
        <topology evidence="1">Multi-pass membrane protein</topology>
    </subcellularLocation>
</comment>
<evidence type="ECO:0000256" key="4">
    <source>
        <dbReference type="ARBA" id="ARBA00023136"/>
    </source>
</evidence>
<dbReference type="EMBL" id="SMKO01000196">
    <property type="protein sequence ID" value="TDC92494.1"/>
    <property type="molecule type" value="Genomic_DNA"/>
</dbReference>
<evidence type="ECO:0000256" key="1">
    <source>
        <dbReference type="ARBA" id="ARBA00004141"/>
    </source>
</evidence>
<reference evidence="6 7" key="1">
    <citation type="submission" date="2019-03" db="EMBL/GenBank/DDBJ databases">
        <title>Draft genome sequences of novel Actinobacteria.</title>
        <authorList>
            <person name="Sahin N."/>
            <person name="Ay H."/>
            <person name="Saygin H."/>
        </authorList>
    </citation>
    <scope>NUCLEOTIDE SEQUENCE [LARGE SCALE GENOMIC DNA]</scope>
    <source>
        <strain evidence="6 7">KC310</strain>
    </source>
</reference>
<evidence type="ECO:0000313" key="7">
    <source>
        <dbReference type="Proteomes" id="UP000295258"/>
    </source>
</evidence>
<dbReference type="RefSeq" id="WP_132604785.1">
    <property type="nucleotide sequence ID" value="NZ_SMKO01000196.1"/>
</dbReference>
<feature type="transmembrane region" description="Helical" evidence="5">
    <location>
        <begin position="54"/>
        <end position="86"/>
    </location>
</feature>
<evidence type="ECO:0008006" key="8">
    <source>
        <dbReference type="Google" id="ProtNLM"/>
    </source>
</evidence>
<organism evidence="6 7">
    <name type="scientific">Nonomuraea deserti</name>
    <dbReference type="NCBI Taxonomy" id="1848322"/>
    <lineage>
        <taxon>Bacteria</taxon>
        <taxon>Bacillati</taxon>
        <taxon>Actinomycetota</taxon>
        <taxon>Actinomycetes</taxon>
        <taxon>Streptosporangiales</taxon>
        <taxon>Streptosporangiaceae</taxon>
        <taxon>Nonomuraea</taxon>
    </lineage>
</organism>
<comment type="caution">
    <text evidence="6">The sequence shown here is derived from an EMBL/GenBank/DDBJ whole genome shotgun (WGS) entry which is preliminary data.</text>
</comment>
<evidence type="ECO:0000256" key="2">
    <source>
        <dbReference type="ARBA" id="ARBA00022692"/>
    </source>
</evidence>
<evidence type="ECO:0000256" key="5">
    <source>
        <dbReference type="SAM" id="Phobius"/>
    </source>
</evidence>
<evidence type="ECO:0000313" key="6">
    <source>
        <dbReference type="EMBL" id="TDC92494.1"/>
    </source>
</evidence>